<sequence>MIDDDRVSQRAEDLLPEELAAGSDDPKAQAEALLADSEDREHYRETAPDLRIDHRTSDEAAATGDEAAATGE</sequence>
<dbReference type="Proteomes" id="UP001501470">
    <property type="component" value="Unassembled WGS sequence"/>
</dbReference>
<gene>
    <name evidence="2" type="ORF">GCM10009827_076020</name>
</gene>
<feature type="compositionally biased region" description="Low complexity" evidence="1">
    <location>
        <begin position="59"/>
        <end position="72"/>
    </location>
</feature>
<feature type="compositionally biased region" description="Basic and acidic residues" evidence="1">
    <location>
        <begin position="1"/>
        <end position="13"/>
    </location>
</feature>
<proteinExistence type="predicted"/>
<accession>A0ABP4MJT9</accession>
<organism evidence="2 3">
    <name type="scientific">Dactylosporangium maewongense</name>
    <dbReference type="NCBI Taxonomy" id="634393"/>
    <lineage>
        <taxon>Bacteria</taxon>
        <taxon>Bacillati</taxon>
        <taxon>Actinomycetota</taxon>
        <taxon>Actinomycetes</taxon>
        <taxon>Micromonosporales</taxon>
        <taxon>Micromonosporaceae</taxon>
        <taxon>Dactylosporangium</taxon>
    </lineage>
</organism>
<reference evidence="3" key="1">
    <citation type="journal article" date="2019" name="Int. J. Syst. Evol. Microbiol.">
        <title>The Global Catalogue of Microorganisms (GCM) 10K type strain sequencing project: providing services to taxonomists for standard genome sequencing and annotation.</title>
        <authorList>
            <consortium name="The Broad Institute Genomics Platform"/>
            <consortium name="The Broad Institute Genome Sequencing Center for Infectious Disease"/>
            <person name="Wu L."/>
            <person name="Ma J."/>
        </authorList>
    </citation>
    <scope>NUCLEOTIDE SEQUENCE [LARGE SCALE GENOMIC DNA]</scope>
    <source>
        <strain evidence="3">JCM 15933</strain>
    </source>
</reference>
<feature type="region of interest" description="Disordered" evidence="1">
    <location>
        <begin position="1"/>
        <end position="72"/>
    </location>
</feature>
<evidence type="ECO:0000313" key="2">
    <source>
        <dbReference type="EMBL" id="GAA1544902.1"/>
    </source>
</evidence>
<dbReference type="EMBL" id="BAAAQD010000018">
    <property type="protein sequence ID" value="GAA1544902.1"/>
    <property type="molecule type" value="Genomic_DNA"/>
</dbReference>
<comment type="caution">
    <text evidence="2">The sequence shown here is derived from an EMBL/GenBank/DDBJ whole genome shotgun (WGS) entry which is preliminary data.</text>
</comment>
<evidence type="ECO:0008006" key="4">
    <source>
        <dbReference type="Google" id="ProtNLM"/>
    </source>
</evidence>
<feature type="compositionally biased region" description="Basic and acidic residues" evidence="1">
    <location>
        <begin position="37"/>
        <end position="58"/>
    </location>
</feature>
<dbReference type="RefSeq" id="WP_344507864.1">
    <property type="nucleotide sequence ID" value="NZ_BAAAQD010000018.1"/>
</dbReference>
<evidence type="ECO:0000313" key="3">
    <source>
        <dbReference type="Proteomes" id="UP001501470"/>
    </source>
</evidence>
<protein>
    <recommendedName>
        <fullName evidence="4">DUF5709 domain-containing protein</fullName>
    </recommendedName>
</protein>
<keyword evidence="3" id="KW-1185">Reference proteome</keyword>
<evidence type="ECO:0000256" key="1">
    <source>
        <dbReference type="SAM" id="MobiDB-lite"/>
    </source>
</evidence>
<name>A0ABP4MJT9_9ACTN</name>